<feature type="domain" description="DUF4214" evidence="1">
    <location>
        <begin position="493"/>
        <end position="562"/>
    </location>
</feature>
<evidence type="ECO:0000313" key="2">
    <source>
        <dbReference type="EMBL" id="GIL40074.1"/>
    </source>
</evidence>
<evidence type="ECO:0000313" key="3">
    <source>
        <dbReference type="Proteomes" id="UP000681075"/>
    </source>
</evidence>
<sequence>MPVNTVVNNGSSSNRVNIVIMGDGYTQAEQTTTYTQHISSLVSYLFGGGALTEPFGRYAKFFNVYSINVVSNESGSDIPQNGIVKDTALNSTYRFDGSTDRLLYVNDTLANKALADGLAGTGITASMKFVTVNATVYGGGGGTFGVFAGGNVSAQDVAVHEIGHSFARLADDYFDLTGTFPGAEPSAANSTKDPTGAKWKNWIGYDQGPGMGVIGVYEGGSRYPQGVYHPSPDGKMNHLGKPFDVVSREAFVLRFYDFVRPLDSFTSNTTALRDATSVAVKTVDPTIISTRWTLDSQLVSDAHVETFDIAGSGVFAAGTHSLSLLAYDPTDWVRATDRSKLQQSVSWSLEFTQTTGTASAAGSTFYGAERNDVFVGLGGSDRFIAGAGNDQIEGGGGTDVAVFTGSKASYDFTKASGGLQVADRRTVGGDGTDTLNHVEVLQFSDKAMFALSGDEASLSRLYSAAFARAPDVQGLIFQIDHGLHAGLALNQLANNFLASAEFVARYGASSTNTQYVTALYSNVLGRIADQGGFDFQLSALNTGQVTRAQLLLNFADSPENKVKVVGDWMLADTLLG</sequence>
<dbReference type="InterPro" id="IPR024079">
    <property type="entry name" value="MetalloPept_cat_dom_sf"/>
</dbReference>
<dbReference type="InterPro" id="IPR001343">
    <property type="entry name" value="Hemolysn_Ca-bd"/>
</dbReference>
<dbReference type="Proteomes" id="UP000681075">
    <property type="component" value="Unassembled WGS sequence"/>
</dbReference>
<keyword evidence="3" id="KW-1185">Reference proteome</keyword>
<reference evidence="2" key="1">
    <citation type="submission" date="2021-02" db="EMBL/GenBank/DDBJ databases">
        <title>Genome sequence of Rhodospirillales sp. strain TMPK1 isolated from soil.</title>
        <authorList>
            <person name="Nakai R."/>
            <person name="Kusada H."/>
            <person name="Tamaki H."/>
        </authorList>
    </citation>
    <scope>NUCLEOTIDE SEQUENCE</scope>
    <source>
        <strain evidence="2">TMPK1</strain>
    </source>
</reference>
<dbReference type="InterPro" id="IPR019026">
    <property type="entry name" value="Peptidase_M64_IgA"/>
</dbReference>
<dbReference type="EMBL" id="BOPV01000001">
    <property type="protein sequence ID" value="GIL40074.1"/>
    <property type="molecule type" value="Genomic_DNA"/>
</dbReference>
<dbReference type="Gene3D" id="2.150.10.10">
    <property type="entry name" value="Serralysin-like metalloprotease, C-terminal"/>
    <property type="match status" value="1"/>
</dbReference>
<dbReference type="InterPro" id="IPR011049">
    <property type="entry name" value="Serralysin-like_metalloprot_C"/>
</dbReference>
<name>A0A8S8XBF1_9PROT</name>
<dbReference type="Pfam" id="PF00353">
    <property type="entry name" value="HemolysinCabind"/>
    <property type="match status" value="1"/>
</dbReference>
<dbReference type="SUPFAM" id="SSF51120">
    <property type="entry name" value="beta-Roll"/>
    <property type="match status" value="1"/>
</dbReference>
<dbReference type="GO" id="GO:0005509">
    <property type="term" value="F:calcium ion binding"/>
    <property type="evidence" value="ECO:0007669"/>
    <property type="project" value="InterPro"/>
</dbReference>
<comment type="caution">
    <text evidence="2">The sequence shown here is derived from an EMBL/GenBank/DDBJ whole genome shotgun (WGS) entry which is preliminary data.</text>
</comment>
<protein>
    <recommendedName>
        <fullName evidence="1">DUF4214 domain-containing protein</fullName>
    </recommendedName>
</protein>
<dbReference type="InterPro" id="IPR025282">
    <property type="entry name" value="DUF4214"/>
</dbReference>
<evidence type="ECO:0000259" key="1">
    <source>
        <dbReference type="Pfam" id="PF13946"/>
    </source>
</evidence>
<gene>
    <name evidence="2" type="ORF">TMPK1_23110</name>
</gene>
<proteinExistence type="predicted"/>
<dbReference type="Gene3D" id="3.40.390.10">
    <property type="entry name" value="Collagenase (Catalytic Domain)"/>
    <property type="match status" value="1"/>
</dbReference>
<dbReference type="Pfam" id="PF13946">
    <property type="entry name" value="DUF4214"/>
    <property type="match status" value="1"/>
</dbReference>
<organism evidence="2 3">
    <name type="scientific">Roseiterribacter gracilis</name>
    <dbReference type="NCBI Taxonomy" id="2812848"/>
    <lineage>
        <taxon>Bacteria</taxon>
        <taxon>Pseudomonadati</taxon>
        <taxon>Pseudomonadota</taxon>
        <taxon>Alphaproteobacteria</taxon>
        <taxon>Rhodospirillales</taxon>
        <taxon>Roseiterribacteraceae</taxon>
        <taxon>Roseiterribacter</taxon>
    </lineage>
</organism>
<accession>A0A8S8XBF1</accession>
<dbReference type="Pfam" id="PF09471">
    <property type="entry name" value="Peptidase_M64"/>
    <property type="match status" value="1"/>
</dbReference>
<dbReference type="RefSeq" id="WP_420243183.1">
    <property type="nucleotide sequence ID" value="NZ_BOPV01000001.1"/>
</dbReference>
<dbReference type="AlphaFoldDB" id="A0A8S8XBF1"/>
<dbReference type="GO" id="GO:0008237">
    <property type="term" value="F:metallopeptidase activity"/>
    <property type="evidence" value="ECO:0007669"/>
    <property type="project" value="InterPro"/>
</dbReference>